<evidence type="ECO:0000313" key="3">
    <source>
        <dbReference type="EMBL" id="MFC4905586.1"/>
    </source>
</evidence>
<keyword evidence="4" id="KW-1185">Reference proteome</keyword>
<keyword evidence="2" id="KW-1133">Transmembrane helix</keyword>
<evidence type="ECO:0000313" key="4">
    <source>
        <dbReference type="Proteomes" id="UP001595797"/>
    </source>
</evidence>
<proteinExistence type="predicted"/>
<dbReference type="Gene3D" id="2.60.40.2880">
    <property type="entry name" value="MmpS1-5, C-terminal soluble domain"/>
    <property type="match status" value="1"/>
</dbReference>
<evidence type="ECO:0000256" key="2">
    <source>
        <dbReference type="SAM" id="Phobius"/>
    </source>
</evidence>
<gene>
    <name evidence="3" type="ORF">ACFPCS_18650</name>
</gene>
<accession>A0ABV9TQA0</accession>
<reference evidence="4" key="1">
    <citation type="journal article" date="2019" name="Int. J. Syst. Evol. Microbiol.">
        <title>The Global Catalogue of Microorganisms (GCM) 10K type strain sequencing project: providing services to taxonomists for standard genome sequencing and annotation.</title>
        <authorList>
            <consortium name="The Broad Institute Genomics Platform"/>
            <consortium name="The Broad Institute Genome Sequencing Center for Infectious Disease"/>
            <person name="Wu L."/>
            <person name="Ma J."/>
        </authorList>
    </citation>
    <scope>NUCLEOTIDE SEQUENCE [LARGE SCALE GENOMIC DNA]</scope>
    <source>
        <strain evidence="4">CGMCC 4.6946</strain>
    </source>
</reference>
<feature type="compositionally biased region" description="Pro residues" evidence="1">
    <location>
        <begin position="1"/>
        <end position="11"/>
    </location>
</feature>
<name>A0ABV9TQA0_9MICC</name>
<dbReference type="EMBL" id="JBHSIW010000029">
    <property type="protein sequence ID" value="MFC4905586.1"/>
    <property type="molecule type" value="Genomic_DNA"/>
</dbReference>
<dbReference type="RefSeq" id="WP_277552473.1">
    <property type="nucleotide sequence ID" value="NZ_JARAMH010000028.1"/>
</dbReference>
<feature type="region of interest" description="Disordered" evidence="1">
    <location>
        <begin position="1"/>
        <end position="40"/>
    </location>
</feature>
<organism evidence="3 4">
    <name type="scientific">Kocuria oceani</name>
    <dbReference type="NCBI Taxonomy" id="988827"/>
    <lineage>
        <taxon>Bacteria</taxon>
        <taxon>Bacillati</taxon>
        <taxon>Actinomycetota</taxon>
        <taxon>Actinomycetes</taxon>
        <taxon>Micrococcales</taxon>
        <taxon>Micrococcaceae</taxon>
        <taxon>Kocuria</taxon>
    </lineage>
</organism>
<feature type="compositionally biased region" description="Polar residues" evidence="1">
    <location>
        <begin position="80"/>
        <end position="99"/>
    </location>
</feature>
<sequence>MTQPPSGPGPQGPDYGQQPGPYQGQPGQYHPGYGQQPPQKKSKKKWFIGCGVLLVLAIIALFAGCAALLATADAPGTLEPQPNNSQSAGGQETENSSEGRQVTLRATATGNAMVTYGGLNGSSSASFTTEWSEEITADPGDFVTMIVSNNDYEDGAAEVTCQIVLDGEVVAEQKGTGTAATASCDGNLPYL</sequence>
<keyword evidence="2" id="KW-0812">Transmembrane</keyword>
<evidence type="ECO:0000256" key="1">
    <source>
        <dbReference type="SAM" id="MobiDB-lite"/>
    </source>
</evidence>
<dbReference type="InterPro" id="IPR038468">
    <property type="entry name" value="MmpS_C"/>
</dbReference>
<feature type="region of interest" description="Disordered" evidence="1">
    <location>
        <begin position="77"/>
        <end position="99"/>
    </location>
</feature>
<feature type="compositionally biased region" description="Low complexity" evidence="1">
    <location>
        <begin position="12"/>
        <end position="39"/>
    </location>
</feature>
<comment type="caution">
    <text evidence="3">The sequence shown here is derived from an EMBL/GenBank/DDBJ whole genome shotgun (WGS) entry which is preliminary data.</text>
</comment>
<evidence type="ECO:0008006" key="5">
    <source>
        <dbReference type="Google" id="ProtNLM"/>
    </source>
</evidence>
<feature type="transmembrane region" description="Helical" evidence="2">
    <location>
        <begin position="46"/>
        <end position="70"/>
    </location>
</feature>
<keyword evidence="2" id="KW-0472">Membrane</keyword>
<protein>
    <recommendedName>
        <fullName evidence="5">MmpS family membrane protein</fullName>
    </recommendedName>
</protein>
<dbReference type="Proteomes" id="UP001595797">
    <property type="component" value="Unassembled WGS sequence"/>
</dbReference>